<dbReference type="Pfam" id="PF14280">
    <property type="entry name" value="DUF4365"/>
    <property type="match status" value="1"/>
</dbReference>
<keyword evidence="3" id="KW-1185">Reference proteome</keyword>
<evidence type="ECO:0000313" key="3">
    <source>
        <dbReference type="Proteomes" id="UP001054854"/>
    </source>
</evidence>
<proteinExistence type="predicted"/>
<comment type="caution">
    <text evidence="2">The sequence shown here is derived from an EMBL/GenBank/DDBJ whole genome shotgun (WGS) entry which is preliminary data.</text>
</comment>
<organism evidence="2 3">
    <name type="scientific">Streptomyces hygroscopicus</name>
    <dbReference type="NCBI Taxonomy" id="1912"/>
    <lineage>
        <taxon>Bacteria</taxon>
        <taxon>Bacillati</taxon>
        <taxon>Actinomycetota</taxon>
        <taxon>Actinomycetes</taxon>
        <taxon>Kitasatosporales</taxon>
        <taxon>Streptomycetaceae</taxon>
        <taxon>Streptomyces</taxon>
        <taxon>Streptomyces violaceusniger group</taxon>
    </lineage>
</organism>
<dbReference type="InterPro" id="IPR025375">
    <property type="entry name" value="DUF4365"/>
</dbReference>
<dbReference type="EMBL" id="BNEK01000005">
    <property type="protein sequence ID" value="GHJ30815.1"/>
    <property type="molecule type" value="Genomic_DNA"/>
</dbReference>
<reference evidence="2" key="1">
    <citation type="submission" date="2024-05" db="EMBL/GenBank/DDBJ databases">
        <title>Whole genome shotgun sequence of Streptomyces hygroscopicus NBRC 113678.</title>
        <authorList>
            <person name="Komaki H."/>
            <person name="Tamura T."/>
        </authorList>
    </citation>
    <scope>NUCLEOTIDE SEQUENCE</scope>
    <source>
        <strain evidence="2">N11-34</strain>
    </source>
</reference>
<evidence type="ECO:0000259" key="1">
    <source>
        <dbReference type="Pfam" id="PF14280"/>
    </source>
</evidence>
<sequence length="185" mass="20872">MTQAVTRGRTNPVDRRTFTTCMEQLQEGYMQSIAATAGCLFIKQERDMYGMDAMLVRPSSDPLGEETSFYVQLKSTTQISPRASAASFSYRFEQRSYMERLARPRKGIKSLLVVMAVPKGQLDWTSAQHSHLEVRQACYWASLEGSEIPEDVEKPYARISTANLFNAEALSAIMTKIERGEPLND</sequence>
<gene>
    <name evidence="2" type="ORF">TPA0910_52480</name>
</gene>
<feature type="domain" description="DUF4365" evidence="1">
    <location>
        <begin position="24"/>
        <end position="176"/>
    </location>
</feature>
<evidence type="ECO:0000313" key="2">
    <source>
        <dbReference type="EMBL" id="GHJ30815.1"/>
    </source>
</evidence>
<dbReference type="Proteomes" id="UP001054854">
    <property type="component" value="Unassembled WGS sequence"/>
</dbReference>
<name>A0ABQ3U5F7_STRHY</name>
<accession>A0ABQ3U5F7</accession>
<protein>
    <recommendedName>
        <fullName evidence="1">DUF4365 domain-containing protein</fullName>
    </recommendedName>
</protein>